<evidence type="ECO:0000256" key="1">
    <source>
        <dbReference type="SAM" id="SignalP"/>
    </source>
</evidence>
<evidence type="ECO:0000313" key="3">
    <source>
        <dbReference type="EMBL" id="MFD2262737.1"/>
    </source>
</evidence>
<gene>
    <name evidence="3" type="ORF">ACFSM5_07540</name>
</gene>
<dbReference type="Proteomes" id="UP001597295">
    <property type="component" value="Unassembled WGS sequence"/>
</dbReference>
<dbReference type="PANTHER" id="PTHR19328">
    <property type="entry name" value="HEDGEHOG-INTERACTING PROTEIN"/>
    <property type="match status" value="1"/>
</dbReference>
<feature type="domain" description="Glucose/Sorbosone dehydrogenase" evidence="2">
    <location>
        <begin position="38"/>
        <end position="364"/>
    </location>
</feature>
<dbReference type="GO" id="GO:0016491">
    <property type="term" value="F:oxidoreductase activity"/>
    <property type="evidence" value="ECO:0007669"/>
    <property type="project" value="UniProtKB-KW"/>
</dbReference>
<dbReference type="Gene3D" id="2.120.10.30">
    <property type="entry name" value="TolB, C-terminal domain"/>
    <property type="match status" value="1"/>
</dbReference>
<reference evidence="4" key="1">
    <citation type="journal article" date="2019" name="Int. J. Syst. Evol. Microbiol.">
        <title>The Global Catalogue of Microorganisms (GCM) 10K type strain sequencing project: providing services to taxonomists for standard genome sequencing and annotation.</title>
        <authorList>
            <consortium name="The Broad Institute Genomics Platform"/>
            <consortium name="The Broad Institute Genome Sequencing Center for Infectious Disease"/>
            <person name="Wu L."/>
            <person name="Ma J."/>
        </authorList>
    </citation>
    <scope>NUCLEOTIDE SEQUENCE [LARGE SCALE GENOMIC DNA]</scope>
    <source>
        <strain evidence="4">CGMCC 1.19062</strain>
    </source>
</reference>
<sequence length="369" mass="40051">MRRALPFALLLLATPTLAQEMVSTQAGPVKVETITRDLKRPWALDFLPDGHMLVSERDGYLRIVGKDGKVSAALTGTPEVFAQGQGGMLDVGVAPDFASSRLIYFTFSEKDDQGLAGTTLARGKLSADSTALEDLKIVFRQSPKVDDSKHFGSRILFARDGTILVTLADRFQFDPAQDLTGHLGKIVRVNPDGTAPKDNPLLGQSNAKPEIWSYGHRNIQSAALDKDGALWIAEMGPLGGDELTRVEAGKNYGWPLVSYGRHYNGRDIPNPKTRPEFQESTYQWTPVIAPSGMAIYSGSLFPSWQGSLLIGGLRAQAIVRVTVKNGAYDSEERIKLGARIRDVVQGPDGAVYALTDESSGRLLRLSPAS</sequence>
<organism evidence="3 4">
    <name type="scientific">Lacibacterium aquatile</name>
    <dbReference type="NCBI Taxonomy" id="1168082"/>
    <lineage>
        <taxon>Bacteria</taxon>
        <taxon>Pseudomonadati</taxon>
        <taxon>Pseudomonadota</taxon>
        <taxon>Alphaproteobacteria</taxon>
        <taxon>Rhodospirillales</taxon>
        <taxon>Rhodospirillaceae</taxon>
    </lineage>
</organism>
<dbReference type="EC" id="1.1.5.-" evidence="3"/>
<keyword evidence="3" id="KW-0560">Oxidoreductase</keyword>
<comment type="caution">
    <text evidence="3">The sequence shown here is derived from an EMBL/GenBank/DDBJ whole genome shotgun (WGS) entry which is preliminary data.</text>
</comment>
<protein>
    <submittedName>
        <fullName evidence="3">PQQ-dependent sugar dehydrogenase</fullName>
        <ecNumber evidence="3">1.1.5.-</ecNumber>
    </submittedName>
</protein>
<keyword evidence="1" id="KW-0732">Signal</keyword>
<dbReference type="InterPro" id="IPR011041">
    <property type="entry name" value="Quinoprot_gluc/sorb_DH_b-prop"/>
</dbReference>
<dbReference type="EMBL" id="JBHUIP010000005">
    <property type="protein sequence ID" value="MFD2262737.1"/>
    <property type="molecule type" value="Genomic_DNA"/>
</dbReference>
<name>A0ABW5DNZ4_9PROT</name>
<dbReference type="PANTHER" id="PTHR19328:SF75">
    <property type="entry name" value="ALDOSE SUGAR DEHYDROGENASE YLII"/>
    <property type="match status" value="1"/>
</dbReference>
<evidence type="ECO:0000259" key="2">
    <source>
        <dbReference type="Pfam" id="PF07995"/>
    </source>
</evidence>
<dbReference type="SUPFAM" id="SSF50952">
    <property type="entry name" value="Soluble quinoprotein glucose dehydrogenase"/>
    <property type="match status" value="1"/>
</dbReference>
<dbReference type="InterPro" id="IPR011042">
    <property type="entry name" value="6-blade_b-propeller_TolB-like"/>
</dbReference>
<evidence type="ECO:0000313" key="4">
    <source>
        <dbReference type="Proteomes" id="UP001597295"/>
    </source>
</evidence>
<dbReference type="InterPro" id="IPR012938">
    <property type="entry name" value="Glc/Sorbosone_DH"/>
</dbReference>
<proteinExistence type="predicted"/>
<dbReference type="RefSeq" id="WP_379875704.1">
    <property type="nucleotide sequence ID" value="NZ_JBHUIP010000005.1"/>
</dbReference>
<feature type="signal peptide" evidence="1">
    <location>
        <begin position="1"/>
        <end position="18"/>
    </location>
</feature>
<feature type="chain" id="PRO_5045615727" evidence="1">
    <location>
        <begin position="19"/>
        <end position="369"/>
    </location>
</feature>
<dbReference type="Pfam" id="PF07995">
    <property type="entry name" value="GSDH"/>
    <property type="match status" value="1"/>
</dbReference>
<keyword evidence="4" id="KW-1185">Reference proteome</keyword>
<accession>A0ABW5DNZ4</accession>